<dbReference type="Gene3D" id="1.10.287.700">
    <property type="entry name" value="Helix hairpin bin"/>
    <property type="match status" value="1"/>
</dbReference>
<dbReference type="PANTHER" id="PTHR35261:SF3">
    <property type="entry name" value="VACUOLAR IMPORT AND DEGRADATION PROTEIN 22"/>
    <property type="match status" value="1"/>
</dbReference>
<dbReference type="AlphaFoldDB" id="W7JHS1"/>
<evidence type="ECO:0000313" key="4">
    <source>
        <dbReference type="Proteomes" id="UP000030697"/>
    </source>
</evidence>
<proteinExistence type="predicted"/>
<gene>
    <name evidence="3" type="ORF">C923_05059</name>
</gene>
<evidence type="ECO:0008006" key="5">
    <source>
        <dbReference type="Google" id="ProtNLM"/>
    </source>
</evidence>
<feature type="region of interest" description="Disordered" evidence="1">
    <location>
        <begin position="500"/>
        <end position="523"/>
    </location>
</feature>
<evidence type="ECO:0000313" key="3">
    <source>
        <dbReference type="EMBL" id="EWC74254.1"/>
    </source>
</evidence>
<evidence type="ECO:0000256" key="2">
    <source>
        <dbReference type="SAM" id="SignalP"/>
    </source>
</evidence>
<dbReference type="InterPro" id="IPR052884">
    <property type="entry name" value="VID_Regulator"/>
</dbReference>
<name>W7JHS1_PLAFA</name>
<feature type="compositionally biased region" description="Acidic residues" evidence="1">
    <location>
        <begin position="552"/>
        <end position="658"/>
    </location>
</feature>
<keyword evidence="2" id="KW-0732">Signal</keyword>
<dbReference type="SUPFAM" id="SSF118375">
    <property type="entry name" value="Synuclein"/>
    <property type="match status" value="1"/>
</dbReference>
<feature type="region of interest" description="Disordered" evidence="1">
    <location>
        <begin position="896"/>
        <end position="958"/>
    </location>
</feature>
<reference evidence="3 4" key="1">
    <citation type="submission" date="2013-02" db="EMBL/GenBank/DDBJ databases">
        <title>The Genome Sequence of Plasmodium falciparum UGT5.1.</title>
        <authorList>
            <consortium name="The Broad Institute Genome Sequencing Platform"/>
            <consortium name="The Broad Institute Genome Sequencing Center for Infectious Disease"/>
            <person name="Neafsey D."/>
            <person name="Cheeseman I."/>
            <person name="Volkman S."/>
            <person name="Adams J."/>
            <person name="Walker B."/>
            <person name="Young S.K."/>
            <person name="Zeng Q."/>
            <person name="Gargeya S."/>
            <person name="Fitzgerald M."/>
            <person name="Haas B."/>
            <person name="Abouelleil A."/>
            <person name="Alvarado L."/>
            <person name="Arachchi H.M."/>
            <person name="Berlin A.M."/>
            <person name="Chapman S.B."/>
            <person name="Dewar J."/>
            <person name="Goldberg J."/>
            <person name="Griggs A."/>
            <person name="Gujja S."/>
            <person name="Hansen M."/>
            <person name="Howarth C."/>
            <person name="Imamovic A."/>
            <person name="Larimer J."/>
            <person name="McCowan C."/>
            <person name="Murphy C."/>
            <person name="Neiman D."/>
            <person name="Pearson M."/>
            <person name="Priest M."/>
            <person name="Roberts A."/>
            <person name="Saif S."/>
            <person name="Shea T."/>
            <person name="Sisk P."/>
            <person name="Sykes S."/>
            <person name="Wortman J."/>
            <person name="Nusbaum C."/>
            <person name="Birren B."/>
        </authorList>
    </citation>
    <scope>NUCLEOTIDE SEQUENCE [LARGE SCALE GENOMIC DNA]</scope>
    <source>
        <strain evidence="3 4">UGT5.1</strain>
    </source>
</reference>
<feature type="compositionally biased region" description="Polar residues" evidence="1">
    <location>
        <begin position="904"/>
        <end position="913"/>
    </location>
</feature>
<feature type="chain" id="PRO_5004896612" description="Secreted ookinete protein" evidence="2">
    <location>
        <begin position="23"/>
        <end position="1011"/>
    </location>
</feature>
<feature type="compositionally biased region" description="Low complexity" evidence="1">
    <location>
        <begin position="113"/>
        <end position="150"/>
    </location>
</feature>
<feature type="region of interest" description="Disordered" evidence="1">
    <location>
        <begin position="101"/>
        <end position="158"/>
    </location>
</feature>
<dbReference type="Proteomes" id="UP000030697">
    <property type="component" value="Unassembled WGS sequence"/>
</dbReference>
<feature type="compositionally biased region" description="Acidic residues" evidence="1">
    <location>
        <begin position="466"/>
        <end position="475"/>
    </location>
</feature>
<evidence type="ECO:0000256" key="1">
    <source>
        <dbReference type="SAM" id="MobiDB-lite"/>
    </source>
</evidence>
<feature type="region of interest" description="Disordered" evidence="1">
    <location>
        <begin position="756"/>
        <end position="779"/>
    </location>
</feature>
<sequence>MKLNTLISFFSFVCLFFRVLSCEGIHEKKKINLKIELIDKDVLLSDDHLKKEKVIMQDGRKIKIKNFERIKENVLERAIIVKELDKLKYINTKKEAITLETLDDDNDDDENNEVSSNDENNNDENNSNENNSNENNSNENNSNENNIDDSQQVDEEQHNMKVISSEESVENDIHMLRKVYQRDSENGSTTYCYMRYTFNFNLEKLNENSRSQLFKGLDKTLDYLSFLPKNEDVTDTESILDNEYKMLDNTLGDTDPIVSNVELKNYNFDIISTSEYADTIDEIINFLNTRKDQLNISTSLKYKLMEAKNNLNKYNNKDMLVNNPRDSNLYLYEWLQHLNKAFLEKKKALELLNDTKDIKENYNDKLFANSVEQLFYCYNLFDVSNDSVDSFFLNNMGNKKESEEVNINIHKPLSRELLSKNIDDNADDELTKCKSFLSLITPNELFLNDDLGISHNDMEKADIDMNQEEDEDEEYENNKNNDMLLNNLNVQNRDKLVKSMGEEDGVEDSKNYEMNNNEMDSLDVSSLRKNKSYLENKEAFSQLTQEIKNDEMTEDYDYSYDIDSEEENKEGTYEDSDEDSEEENKEGTYEDSDEEKSDEESDEEFDEENDYDNDDDNDDDSDEEFDEEDDYDNDEENDYYNDEDDEESDEELDEEVYDNDYENLHYKGKDNYSNYSLKSALSDLAKSGTNHLIDKATNSISSALKKNFNKKKITDKSNKLFDKISKGLNNSKKIINKTKKDIKKGINKGAKLIKDTKKDVKKHVKNTKEKGKNLTRKAKKVVKKGNDIVKENAQIGLNKVKKGTKNVKEGTKNGINKVKDGAENGINIVKEGVNNGKNKIKEGSKDGINKLKNEVDKGVNKVKEYAQNGVNQVKNGTINALEDAIKEISKPTGNLRFKEKESINKVNTSPNKVTNKKGKTPLNNTKSDEKKKSNGRKMSLISLTEVSNKKSLNKNKIKKEINKINKEYKKLKKMENKMKKELNNPIPSDKKIISEFDDFEKSNEVKKNKNI</sequence>
<accession>W7JHS1</accession>
<dbReference type="PANTHER" id="PTHR35261">
    <property type="entry name" value="ORGANELLAR PROTEIN, PUTATIVE-RELATED-RELATED"/>
    <property type="match status" value="1"/>
</dbReference>
<dbReference type="OrthoDB" id="372937at2759"/>
<feature type="region of interest" description="Disordered" evidence="1">
    <location>
        <begin position="466"/>
        <end position="486"/>
    </location>
</feature>
<feature type="compositionally biased region" description="Basic and acidic residues" evidence="1">
    <location>
        <begin position="500"/>
        <end position="511"/>
    </location>
</feature>
<dbReference type="EMBL" id="KE124719">
    <property type="protein sequence ID" value="EWC74254.1"/>
    <property type="molecule type" value="Genomic_DNA"/>
</dbReference>
<feature type="signal peptide" evidence="2">
    <location>
        <begin position="1"/>
        <end position="22"/>
    </location>
</feature>
<organism evidence="3 4">
    <name type="scientific">Plasmodium falciparum UGT5.1</name>
    <dbReference type="NCBI Taxonomy" id="1237627"/>
    <lineage>
        <taxon>Eukaryota</taxon>
        <taxon>Sar</taxon>
        <taxon>Alveolata</taxon>
        <taxon>Apicomplexa</taxon>
        <taxon>Aconoidasida</taxon>
        <taxon>Haemosporida</taxon>
        <taxon>Plasmodiidae</taxon>
        <taxon>Plasmodium</taxon>
        <taxon>Plasmodium (Laverania)</taxon>
    </lineage>
</organism>
<feature type="region of interest" description="Disordered" evidence="1">
    <location>
        <begin position="545"/>
        <end position="658"/>
    </location>
</feature>
<protein>
    <recommendedName>
        <fullName evidence="5">Secreted ookinete protein</fullName>
    </recommendedName>
</protein>
<feature type="compositionally biased region" description="Acidic residues" evidence="1">
    <location>
        <begin position="101"/>
        <end position="112"/>
    </location>
</feature>